<reference evidence="2 3" key="1">
    <citation type="journal article" date="2018" name="Front. Plant Sci.">
        <title>Red Clover (Trifolium pratense) and Zigzag Clover (T. medium) - A Picture of Genomic Similarities and Differences.</title>
        <authorList>
            <person name="Dluhosova J."/>
            <person name="Istvanek J."/>
            <person name="Nedelnik J."/>
            <person name="Repkova J."/>
        </authorList>
    </citation>
    <scope>NUCLEOTIDE SEQUENCE [LARGE SCALE GENOMIC DNA]</scope>
    <source>
        <strain evidence="3">cv. 10/8</strain>
        <tissue evidence="2">Leaf</tissue>
    </source>
</reference>
<feature type="compositionally biased region" description="Acidic residues" evidence="1">
    <location>
        <begin position="1"/>
        <end position="10"/>
    </location>
</feature>
<organism evidence="2 3">
    <name type="scientific">Trifolium medium</name>
    <dbReference type="NCBI Taxonomy" id="97028"/>
    <lineage>
        <taxon>Eukaryota</taxon>
        <taxon>Viridiplantae</taxon>
        <taxon>Streptophyta</taxon>
        <taxon>Embryophyta</taxon>
        <taxon>Tracheophyta</taxon>
        <taxon>Spermatophyta</taxon>
        <taxon>Magnoliopsida</taxon>
        <taxon>eudicotyledons</taxon>
        <taxon>Gunneridae</taxon>
        <taxon>Pentapetalae</taxon>
        <taxon>rosids</taxon>
        <taxon>fabids</taxon>
        <taxon>Fabales</taxon>
        <taxon>Fabaceae</taxon>
        <taxon>Papilionoideae</taxon>
        <taxon>50 kb inversion clade</taxon>
        <taxon>NPAAA clade</taxon>
        <taxon>Hologalegina</taxon>
        <taxon>IRL clade</taxon>
        <taxon>Trifolieae</taxon>
        <taxon>Trifolium</taxon>
    </lineage>
</organism>
<evidence type="ECO:0000313" key="2">
    <source>
        <dbReference type="EMBL" id="MCI88382.1"/>
    </source>
</evidence>
<protein>
    <submittedName>
        <fullName evidence="2">Uncharacterized protein</fullName>
    </submittedName>
</protein>
<comment type="caution">
    <text evidence="2">The sequence shown here is derived from an EMBL/GenBank/DDBJ whole genome shotgun (WGS) entry which is preliminary data.</text>
</comment>
<feature type="compositionally biased region" description="Acidic residues" evidence="1">
    <location>
        <begin position="22"/>
        <end position="36"/>
    </location>
</feature>
<name>A0A392VLS1_9FABA</name>
<feature type="non-terminal residue" evidence="2">
    <location>
        <position position="1"/>
    </location>
</feature>
<proteinExistence type="predicted"/>
<evidence type="ECO:0000256" key="1">
    <source>
        <dbReference type="SAM" id="MobiDB-lite"/>
    </source>
</evidence>
<dbReference type="Proteomes" id="UP000265520">
    <property type="component" value="Unassembled WGS sequence"/>
</dbReference>
<dbReference type="EMBL" id="LXQA011191523">
    <property type="protein sequence ID" value="MCI88382.1"/>
    <property type="molecule type" value="Genomic_DNA"/>
</dbReference>
<accession>A0A392VLS1</accession>
<dbReference type="AlphaFoldDB" id="A0A392VLS1"/>
<sequence length="43" mass="5104">QNEGDDEVQDLEYHFHEVQGDNNEDEDKIENDDDKVDEPKSNR</sequence>
<feature type="region of interest" description="Disordered" evidence="1">
    <location>
        <begin position="1"/>
        <end position="43"/>
    </location>
</feature>
<evidence type="ECO:0000313" key="3">
    <source>
        <dbReference type="Proteomes" id="UP000265520"/>
    </source>
</evidence>
<keyword evidence="3" id="KW-1185">Reference proteome</keyword>